<evidence type="ECO:0000313" key="2">
    <source>
        <dbReference type="WBParaSite" id="L893_g17314.t1"/>
    </source>
</evidence>
<name>A0A1I7YKS7_9BILA</name>
<reference evidence="2" key="1">
    <citation type="submission" date="2016-11" db="UniProtKB">
        <authorList>
            <consortium name="WormBaseParasite"/>
        </authorList>
    </citation>
    <scope>IDENTIFICATION</scope>
</reference>
<accession>A0A1I7YKS7</accession>
<organism evidence="1 2">
    <name type="scientific">Steinernema glaseri</name>
    <dbReference type="NCBI Taxonomy" id="37863"/>
    <lineage>
        <taxon>Eukaryota</taxon>
        <taxon>Metazoa</taxon>
        <taxon>Ecdysozoa</taxon>
        <taxon>Nematoda</taxon>
        <taxon>Chromadorea</taxon>
        <taxon>Rhabditida</taxon>
        <taxon>Tylenchina</taxon>
        <taxon>Panagrolaimomorpha</taxon>
        <taxon>Strongyloidoidea</taxon>
        <taxon>Steinernematidae</taxon>
        <taxon>Steinernema</taxon>
    </lineage>
</organism>
<dbReference type="Proteomes" id="UP000095287">
    <property type="component" value="Unplaced"/>
</dbReference>
<sequence length="182" mass="20020">MKADPWKADPCASSGRNLDLGGKIASLRSVVAVARRHPTPCFRNQSARSTCGAIDCVAITMRLQLYCPEVAGSTALGENAMGTTERRGTAVRIASCFFGGSGPLGAVTHYFVRIEYQKRGTQHFHMLLWVAGAPKEKDTWEDKKKFIDEHIAARLPDAVEEPDLHELVSDNLIRVVRHVCDT</sequence>
<dbReference type="AlphaFoldDB" id="A0A1I7YKS7"/>
<proteinExistence type="predicted"/>
<evidence type="ECO:0000313" key="1">
    <source>
        <dbReference type="Proteomes" id="UP000095287"/>
    </source>
</evidence>
<keyword evidence="1" id="KW-1185">Reference proteome</keyword>
<protein>
    <submittedName>
        <fullName evidence="2">Helitron_like_N domain-containing protein</fullName>
    </submittedName>
</protein>
<dbReference type="WBParaSite" id="L893_g17314.t1">
    <property type="protein sequence ID" value="L893_g17314.t1"/>
    <property type="gene ID" value="L893_g17314"/>
</dbReference>